<dbReference type="Proteomes" id="UP000285624">
    <property type="component" value="Unassembled WGS sequence"/>
</dbReference>
<reference evidence="5 6" key="2">
    <citation type="submission" date="2018-07" db="EMBL/GenBank/DDBJ databases">
        <title>Genome sequencing of oomycete isolates from Chile give support for New Zealand origin for Phytophthora kernoviae and make available the first Nothophytophthora sp. genome.</title>
        <authorList>
            <person name="Studholme D.J."/>
            <person name="Sanfuentes E."/>
            <person name="Panda P."/>
            <person name="Hill R."/>
            <person name="Sambles C."/>
            <person name="Grant M."/>
            <person name="Williams N.M."/>
            <person name="Mcdougal R.L."/>
        </authorList>
    </citation>
    <scope>NUCLEOTIDE SEQUENCE [LARGE SCALE GENOMIC DNA]</scope>
    <source>
        <strain evidence="3">Chile2</strain>
        <strain evidence="4">Chile4</strain>
    </source>
</reference>
<name>A0A421F1C5_9STRA</name>
<dbReference type="AlphaFoldDB" id="A0A421F1C5"/>
<evidence type="ECO:0000313" key="3">
    <source>
        <dbReference type="EMBL" id="RLN14734.1"/>
    </source>
</evidence>
<proteinExistence type="predicted"/>
<dbReference type="EMBL" id="MBDN02000367">
    <property type="protein sequence ID" value="RLN75882.1"/>
    <property type="molecule type" value="Genomic_DNA"/>
</dbReference>
<evidence type="ECO:0000313" key="4">
    <source>
        <dbReference type="EMBL" id="RLN75882.1"/>
    </source>
</evidence>
<evidence type="ECO:0000313" key="2">
    <source>
        <dbReference type="EMBL" id="KAG2526514.1"/>
    </source>
</evidence>
<accession>A0A421F1C5</accession>
<organism evidence="3 6">
    <name type="scientific">Phytophthora kernoviae</name>
    <dbReference type="NCBI Taxonomy" id="325452"/>
    <lineage>
        <taxon>Eukaryota</taxon>
        <taxon>Sar</taxon>
        <taxon>Stramenopiles</taxon>
        <taxon>Oomycota</taxon>
        <taxon>Peronosporomycetes</taxon>
        <taxon>Peronosporales</taxon>
        <taxon>Peronosporaceae</taxon>
        <taxon>Phytophthora</taxon>
    </lineage>
</organism>
<reference evidence="2" key="1">
    <citation type="journal article" date="2015" name="Genom Data">
        <title>Genome sequences of six Phytophthora species associated with forests in New Zealand.</title>
        <authorList>
            <person name="Studholme D.J."/>
            <person name="McDougal R.L."/>
            <person name="Sambles C."/>
            <person name="Hansen E."/>
            <person name="Hardy G."/>
            <person name="Grant M."/>
            <person name="Ganley R.J."/>
            <person name="Williams N.M."/>
        </authorList>
    </citation>
    <scope>NUCLEOTIDE SEQUENCE</scope>
    <source>
        <strain evidence="2">NZFS 3630</strain>
    </source>
</reference>
<dbReference type="EMBL" id="JPWU03000099">
    <property type="protein sequence ID" value="KAG2526514.1"/>
    <property type="molecule type" value="Genomic_DNA"/>
</dbReference>
<dbReference type="STRING" id="325452.A0A421F1C5"/>
<dbReference type="EMBL" id="MAYM02001552">
    <property type="protein sequence ID" value="RLN14734.1"/>
    <property type="molecule type" value="Genomic_DNA"/>
</dbReference>
<feature type="compositionally biased region" description="Polar residues" evidence="1">
    <location>
        <begin position="31"/>
        <end position="40"/>
    </location>
</feature>
<dbReference type="Proteomes" id="UP000285883">
    <property type="component" value="Unassembled WGS sequence"/>
</dbReference>
<protein>
    <submittedName>
        <fullName evidence="3">Uncharacterized protein</fullName>
    </submittedName>
</protein>
<feature type="region of interest" description="Disordered" evidence="1">
    <location>
        <begin position="1"/>
        <end position="74"/>
    </location>
</feature>
<evidence type="ECO:0000313" key="6">
    <source>
        <dbReference type="Proteomes" id="UP000285883"/>
    </source>
</evidence>
<evidence type="ECO:0000313" key="5">
    <source>
        <dbReference type="Proteomes" id="UP000285624"/>
    </source>
</evidence>
<comment type="caution">
    <text evidence="3">The sequence shown here is derived from an EMBL/GenBank/DDBJ whole genome shotgun (WGS) entry which is preliminary data.</text>
</comment>
<evidence type="ECO:0000256" key="1">
    <source>
        <dbReference type="SAM" id="MobiDB-lite"/>
    </source>
</evidence>
<keyword evidence="5" id="KW-1185">Reference proteome</keyword>
<sequence>MKRLECGVGYEDDSTQVSDSDESSEEDMSMTPWQQMTQTFGMGKAARGGQRRRSSVSSVSQIDRLSMKQKKPSITTPKGLKQIISDYLLRGSKVQPSNSSEIALAEHIRRMDAKLSSIRSALCKSGGFGPLTSTSSTREVPTSIRVVYERAPNGVRAYGTVTECIEGGGYAAVTEDEHGISVQVISEDKVDFLPSARELEQQLKDLERSQRVLFAGQKVHVSLYPGSRFSGSGLITLERDPGSRFHVLLANRIRLVNVPVDKISPVREKKKAAVTITEDQFLVCSNKVKVYIGDQIYVKCATGDDLDGPTEEEKLGLLNGIYSNRTAAVDFADGSTGYEVPPHLIFKRKRLHVPVDQDVRSLKNAVLMQASAAANGGAGGNPLVLEEGYQVKADHPSKASVESCVVIKTHRSTACDLRFSDGTIAFEVFPSQMIIDSVGQQRMKPKNATMKERFKRAHPPPEKFDKRNHIVYTGIRLR</sequence>
<feature type="compositionally biased region" description="Acidic residues" evidence="1">
    <location>
        <begin position="10"/>
        <end position="28"/>
    </location>
</feature>
<dbReference type="Proteomes" id="UP000792063">
    <property type="component" value="Unassembled WGS sequence"/>
</dbReference>
<reference evidence="2" key="3">
    <citation type="submission" date="2020-06" db="EMBL/GenBank/DDBJ databases">
        <authorList>
            <person name="Studholme D.J."/>
        </authorList>
    </citation>
    <scope>NUCLEOTIDE SEQUENCE</scope>
    <source>
        <strain evidence="2">NZFS 3630</strain>
    </source>
</reference>
<gene>
    <name evidence="3" type="ORF">BBI17_007927</name>
    <name evidence="4" type="ORF">BBO99_00007976</name>
    <name evidence="2" type="ORF">JM18_004356</name>
</gene>